<dbReference type="Proteomes" id="UP001165122">
    <property type="component" value="Unassembled WGS sequence"/>
</dbReference>
<evidence type="ECO:0000256" key="1">
    <source>
        <dbReference type="ARBA" id="ARBA00022723"/>
    </source>
</evidence>
<comment type="caution">
    <text evidence="6">The sequence shown here is derived from an EMBL/GenBank/DDBJ whole genome shotgun (WGS) entry which is preliminary data.</text>
</comment>
<keyword evidence="1" id="KW-0479">Metal-binding</keyword>
<evidence type="ECO:0000313" key="6">
    <source>
        <dbReference type="EMBL" id="GMH71688.1"/>
    </source>
</evidence>
<dbReference type="OrthoDB" id="194358at2759"/>
<sequence length="196" mass="21917">MDDPLSILVHLDACAARVHEHDGATPLLDAFIYVLKLFSFNYMFSIHMASNGIDTAGSVTFRSNEQLDLLHAAGITTYSFESTSGKCACGVDFNDVVRGVVSEVETSAKRLREQKAAIEQIILKSSRVCDRCDKFGLGKDGQRMKCCARCKSTYSCSKKCQSKHWKNGDEMQYQTKQERGSKIRYSTKLQVCFANK</sequence>
<name>A0A9W7EAM4_9STRA</name>
<keyword evidence="3" id="KW-0862">Zinc</keyword>
<keyword evidence="2 4" id="KW-0863">Zinc-finger</keyword>
<dbReference type="AlphaFoldDB" id="A0A9W7EAM4"/>
<feature type="domain" description="MYND-type" evidence="5">
    <location>
        <begin position="129"/>
        <end position="175"/>
    </location>
</feature>
<dbReference type="PROSITE" id="PS50865">
    <property type="entry name" value="ZF_MYND_2"/>
    <property type="match status" value="1"/>
</dbReference>
<proteinExistence type="predicted"/>
<evidence type="ECO:0000256" key="4">
    <source>
        <dbReference type="PROSITE-ProRule" id="PRU00134"/>
    </source>
</evidence>
<dbReference type="GO" id="GO:0008270">
    <property type="term" value="F:zinc ion binding"/>
    <property type="evidence" value="ECO:0007669"/>
    <property type="project" value="UniProtKB-KW"/>
</dbReference>
<reference evidence="7" key="1">
    <citation type="journal article" date="2023" name="Commun. Biol.">
        <title>Genome analysis of Parmales, the sister group of diatoms, reveals the evolutionary specialization of diatoms from phago-mixotrophs to photoautotrophs.</title>
        <authorList>
            <person name="Ban H."/>
            <person name="Sato S."/>
            <person name="Yoshikawa S."/>
            <person name="Yamada K."/>
            <person name="Nakamura Y."/>
            <person name="Ichinomiya M."/>
            <person name="Sato N."/>
            <person name="Blanc-Mathieu R."/>
            <person name="Endo H."/>
            <person name="Kuwata A."/>
            <person name="Ogata H."/>
        </authorList>
    </citation>
    <scope>NUCLEOTIDE SEQUENCE [LARGE SCALE GENOMIC DNA]</scope>
    <source>
        <strain evidence="7">NIES 3700</strain>
    </source>
</reference>
<evidence type="ECO:0000259" key="5">
    <source>
        <dbReference type="PROSITE" id="PS50865"/>
    </source>
</evidence>
<evidence type="ECO:0000256" key="3">
    <source>
        <dbReference type="ARBA" id="ARBA00022833"/>
    </source>
</evidence>
<keyword evidence="7" id="KW-1185">Reference proteome</keyword>
<gene>
    <name evidence="6" type="ORF">TrLO_g15422</name>
</gene>
<evidence type="ECO:0000313" key="7">
    <source>
        <dbReference type="Proteomes" id="UP001165122"/>
    </source>
</evidence>
<organism evidence="6 7">
    <name type="scientific">Triparma laevis f. longispina</name>
    <dbReference type="NCBI Taxonomy" id="1714387"/>
    <lineage>
        <taxon>Eukaryota</taxon>
        <taxon>Sar</taxon>
        <taxon>Stramenopiles</taxon>
        <taxon>Ochrophyta</taxon>
        <taxon>Bolidophyceae</taxon>
        <taxon>Parmales</taxon>
        <taxon>Triparmaceae</taxon>
        <taxon>Triparma</taxon>
    </lineage>
</organism>
<dbReference type="InterPro" id="IPR002893">
    <property type="entry name" value="Znf_MYND"/>
</dbReference>
<evidence type="ECO:0000256" key="2">
    <source>
        <dbReference type="ARBA" id="ARBA00022771"/>
    </source>
</evidence>
<protein>
    <recommendedName>
        <fullName evidence="5">MYND-type domain-containing protein</fullName>
    </recommendedName>
</protein>
<accession>A0A9W7EAM4</accession>
<dbReference type="EMBL" id="BRXW01000642">
    <property type="protein sequence ID" value="GMH71688.1"/>
    <property type="molecule type" value="Genomic_DNA"/>
</dbReference>
<dbReference type="SUPFAM" id="SSF144232">
    <property type="entry name" value="HIT/MYND zinc finger-like"/>
    <property type="match status" value="1"/>
</dbReference>
<dbReference type="Gene3D" id="6.10.140.2220">
    <property type="match status" value="1"/>
</dbReference>